<dbReference type="PATRIC" id="fig|336831.14.peg.530"/>
<reference evidence="2 3" key="1">
    <citation type="submission" date="2015-03" db="EMBL/GenBank/DDBJ databases">
        <title>Draft genome sequences of two protease-producing strains of Arsukibacterium isolated from two cold and alkaline environments.</title>
        <authorList>
            <person name="Lylloff J.E."/>
            <person name="Skov L.B."/>
            <person name="Jepsen M."/>
            <person name="Hallin P.F."/>
            <person name="Sorensen S.J."/>
            <person name="Stougaard P."/>
            <person name="Glaring M.A."/>
        </authorList>
    </citation>
    <scope>NUCLEOTIDE SEQUENCE [LARGE SCALE GENOMIC DNA]</scope>
    <source>
        <strain evidence="2 3">GCM72</strain>
    </source>
</reference>
<proteinExistence type="predicted"/>
<keyword evidence="3" id="KW-1185">Reference proteome</keyword>
<keyword evidence="1" id="KW-0812">Transmembrane</keyword>
<dbReference type="Pfam" id="PF01899">
    <property type="entry name" value="MNHE"/>
    <property type="match status" value="1"/>
</dbReference>
<dbReference type="AlphaFoldDB" id="A0A0M2V3Y4"/>
<dbReference type="OrthoDB" id="7852837at2"/>
<dbReference type="STRING" id="336831.WG68_11580"/>
<accession>A0A0M2V3Y4</accession>
<keyword evidence="1" id="KW-1133">Transmembrane helix</keyword>
<evidence type="ECO:0000256" key="1">
    <source>
        <dbReference type="SAM" id="Phobius"/>
    </source>
</evidence>
<dbReference type="EMBL" id="LAHO01000010">
    <property type="protein sequence ID" value="KKO45351.1"/>
    <property type="molecule type" value="Genomic_DNA"/>
</dbReference>
<name>A0A0M2V3Y4_9GAMM</name>
<sequence length="172" mass="19632">MASRRSKPTFTQLALAGLGFALCWAALTENRGWWFFLPLCGVILLWLYLLNMQLPALRWRALPGFILFFFRQLVLGAVDVGWRALAIKPHFAPQWQRYPIRLTEPASQRLLASMISLLPGTCSAQIELHQQQANQLLLHVLDQHADWQAGVIALEQQLALLLKRETAKEYTV</sequence>
<evidence type="ECO:0000313" key="2">
    <source>
        <dbReference type="EMBL" id="KKO45351.1"/>
    </source>
</evidence>
<dbReference type="InterPro" id="IPR002758">
    <property type="entry name" value="Cation_antiport_E"/>
</dbReference>
<comment type="caution">
    <text evidence="2">The sequence shown here is derived from an EMBL/GenBank/DDBJ whole genome shotgun (WGS) entry which is preliminary data.</text>
</comment>
<protein>
    <recommendedName>
        <fullName evidence="4">Cation transporter</fullName>
    </recommendedName>
</protein>
<feature type="transmembrane region" description="Helical" evidence="1">
    <location>
        <begin position="64"/>
        <end position="85"/>
    </location>
</feature>
<dbReference type="RefSeq" id="WP_046557846.1">
    <property type="nucleotide sequence ID" value="NZ_LAHO01000010.1"/>
</dbReference>
<dbReference type="GO" id="GO:0008324">
    <property type="term" value="F:monoatomic cation transmembrane transporter activity"/>
    <property type="evidence" value="ECO:0007669"/>
    <property type="project" value="InterPro"/>
</dbReference>
<dbReference type="Proteomes" id="UP000034228">
    <property type="component" value="Unassembled WGS sequence"/>
</dbReference>
<organism evidence="2 3">
    <name type="scientific">Arsukibacterium ikkense</name>
    <dbReference type="NCBI Taxonomy" id="336831"/>
    <lineage>
        <taxon>Bacteria</taxon>
        <taxon>Pseudomonadati</taxon>
        <taxon>Pseudomonadota</taxon>
        <taxon>Gammaproteobacteria</taxon>
        <taxon>Chromatiales</taxon>
        <taxon>Chromatiaceae</taxon>
        <taxon>Arsukibacterium</taxon>
    </lineage>
</organism>
<keyword evidence="1" id="KW-0472">Membrane</keyword>
<evidence type="ECO:0000313" key="3">
    <source>
        <dbReference type="Proteomes" id="UP000034228"/>
    </source>
</evidence>
<feature type="transmembrane region" description="Helical" evidence="1">
    <location>
        <begin position="35"/>
        <end position="52"/>
    </location>
</feature>
<evidence type="ECO:0008006" key="4">
    <source>
        <dbReference type="Google" id="ProtNLM"/>
    </source>
</evidence>
<gene>
    <name evidence="2" type="ORF">WG68_11580</name>
</gene>
<dbReference type="GO" id="GO:0016020">
    <property type="term" value="C:membrane"/>
    <property type="evidence" value="ECO:0007669"/>
    <property type="project" value="InterPro"/>
</dbReference>